<dbReference type="Proteomes" id="UP000094828">
    <property type="component" value="Unassembled WGS sequence"/>
</dbReference>
<name>A0A1C3E5C2_9PLAN</name>
<protein>
    <submittedName>
        <fullName evidence="1">Uncharacterized protein</fullName>
    </submittedName>
</protein>
<evidence type="ECO:0000313" key="1">
    <source>
        <dbReference type="EMBL" id="ODA28446.1"/>
    </source>
</evidence>
<sequence length="98" mass="10866">MSNGHVEQTVVNQMQKDCQLGLALSEIIERARTSLGDRGEYTLLVLRHFMVAFGLSLKDARLLEACPIIGGTAMTVTEVDSFLRPKMDNFLQELDLGP</sequence>
<evidence type="ECO:0000313" key="2">
    <source>
        <dbReference type="Proteomes" id="UP000094828"/>
    </source>
</evidence>
<organism evidence="1 2">
    <name type="scientific">Planctopirus hydrillae</name>
    <dbReference type="NCBI Taxonomy" id="1841610"/>
    <lineage>
        <taxon>Bacteria</taxon>
        <taxon>Pseudomonadati</taxon>
        <taxon>Planctomycetota</taxon>
        <taxon>Planctomycetia</taxon>
        <taxon>Planctomycetales</taxon>
        <taxon>Planctomycetaceae</taxon>
        <taxon>Planctopirus</taxon>
    </lineage>
</organism>
<keyword evidence="2" id="KW-1185">Reference proteome</keyword>
<proteinExistence type="predicted"/>
<dbReference type="AlphaFoldDB" id="A0A1C3E5C2"/>
<dbReference type="RefSeq" id="WP_068851527.1">
    <property type="nucleotide sequence ID" value="NZ_LYDR01000152.1"/>
</dbReference>
<accession>A0A1C3E5C2</accession>
<reference evidence="1 2" key="1">
    <citation type="submission" date="2016-05" db="EMBL/GenBank/DDBJ databases">
        <title>Genomic and physiological characterization of Planctopirus sp. isolated from fresh water lake.</title>
        <authorList>
            <person name="Subhash Y."/>
            <person name="Ramana C."/>
        </authorList>
    </citation>
    <scope>NUCLEOTIDE SEQUENCE [LARGE SCALE GENOMIC DNA]</scope>
    <source>
        <strain evidence="1 2">JC280</strain>
    </source>
</reference>
<gene>
    <name evidence="1" type="ORF">A6X21_12035</name>
</gene>
<comment type="caution">
    <text evidence="1">The sequence shown here is derived from an EMBL/GenBank/DDBJ whole genome shotgun (WGS) entry which is preliminary data.</text>
</comment>
<dbReference type="EMBL" id="LYDR01000152">
    <property type="protein sequence ID" value="ODA28446.1"/>
    <property type="molecule type" value="Genomic_DNA"/>
</dbReference>